<organism evidence="5">
    <name type="scientific">marine metagenome</name>
    <dbReference type="NCBI Taxonomy" id="408172"/>
    <lineage>
        <taxon>unclassified sequences</taxon>
        <taxon>metagenomes</taxon>
        <taxon>ecological metagenomes</taxon>
    </lineage>
</organism>
<dbReference type="Pfam" id="PF00589">
    <property type="entry name" value="Phage_integrase"/>
    <property type="match status" value="1"/>
</dbReference>
<dbReference type="EMBL" id="UINC01010855">
    <property type="protein sequence ID" value="SVA48132.1"/>
    <property type="molecule type" value="Genomic_DNA"/>
</dbReference>
<proteinExistence type="predicted"/>
<evidence type="ECO:0000313" key="5">
    <source>
        <dbReference type="EMBL" id="SVA48132.1"/>
    </source>
</evidence>
<dbReference type="GO" id="GO:0006310">
    <property type="term" value="P:DNA recombination"/>
    <property type="evidence" value="ECO:0007669"/>
    <property type="project" value="UniProtKB-KW"/>
</dbReference>
<dbReference type="PANTHER" id="PTHR30349:SF41">
    <property type="entry name" value="INTEGRASE_RECOMBINASE PROTEIN MJ0367-RELATED"/>
    <property type="match status" value="1"/>
</dbReference>
<name>A0A381W6N0_9ZZZZ</name>
<dbReference type="InterPro" id="IPR044068">
    <property type="entry name" value="CB"/>
</dbReference>
<dbReference type="InterPro" id="IPR013762">
    <property type="entry name" value="Integrase-like_cat_sf"/>
</dbReference>
<keyword evidence="1" id="KW-0238">DNA-binding</keyword>
<reference evidence="5" key="1">
    <citation type="submission" date="2018-05" db="EMBL/GenBank/DDBJ databases">
        <authorList>
            <person name="Lanie J.A."/>
            <person name="Ng W.-L."/>
            <person name="Kazmierczak K.M."/>
            <person name="Andrzejewski T.M."/>
            <person name="Davidsen T.M."/>
            <person name="Wayne K.J."/>
            <person name="Tettelin H."/>
            <person name="Glass J.I."/>
            <person name="Rusch D."/>
            <person name="Podicherti R."/>
            <person name="Tsui H.-C.T."/>
            <person name="Winkler M.E."/>
        </authorList>
    </citation>
    <scope>NUCLEOTIDE SEQUENCE</scope>
</reference>
<accession>A0A381W6N0</accession>
<dbReference type="CDD" id="cd01184">
    <property type="entry name" value="INT_C_like_1"/>
    <property type="match status" value="1"/>
</dbReference>
<dbReference type="AlphaFoldDB" id="A0A381W6N0"/>
<dbReference type="PANTHER" id="PTHR30349">
    <property type="entry name" value="PHAGE INTEGRASE-RELATED"/>
    <property type="match status" value="1"/>
</dbReference>
<evidence type="ECO:0000259" key="4">
    <source>
        <dbReference type="PROSITE" id="PS51900"/>
    </source>
</evidence>
<dbReference type="InterPro" id="IPR050090">
    <property type="entry name" value="Tyrosine_recombinase_XerCD"/>
</dbReference>
<evidence type="ECO:0000256" key="1">
    <source>
        <dbReference type="ARBA" id="ARBA00023125"/>
    </source>
</evidence>
<keyword evidence="2" id="KW-0233">DNA recombination</keyword>
<dbReference type="SUPFAM" id="SSF56349">
    <property type="entry name" value="DNA breaking-rejoining enzymes"/>
    <property type="match status" value="1"/>
</dbReference>
<feature type="domain" description="Core-binding (CB)" evidence="4">
    <location>
        <begin position="156"/>
        <end position="271"/>
    </location>
</feature>
<dbReference type="InterPro" id="IPR002104">
    <property type="entry name" value="Integrase_catalytic"/>
</dbReference>
<evidence type="ECO:0008006" key="6">
    <source>
        <dbReference type="Google" id="ProtNLM"/>
    </source>
</evidence>
<dbReference type="GO" id="GO:0003677">
    <property type="term" value="F:DNA binding"/>
    <property type="evidence" value="ECO:0007669"/>
    <property type="project" value="UniProtKB-KW"/>
</dbReference>
<dbReference type="InterPro" id="IPR010998">
    <property type="entry name" value="Integrase_recombinase_N"/>
</dbReference>
<dbReference type="GO" id="GO:0015074">
    <property type="term" value="P:DNA integration"/>
    <property type="evidence" value="ECO:0007669"/>
    <property type="project" value="InterPro"/>
</dbReference>
<protein>
    <recommendedName>
        <fullName evidence="6">Tyr recombinase domain-containing protein</fullName>
    </recommendedName>
</protein>
<dbReference type="PROSITE" id="PS51900">
    <property type="entry name" value="CB"/>
    <property type="match status" value="1"/>
</dbReference>
<evidence type="ECO:0000259" key="3">
    <source>
        <dbReference type="PROSITE" id="PS51898"/>
    </source>
</evidence>
<evidence type="ECO:0000256" key="2">
    <source>
        <dbReference type="ARBA" id="ARBA00023172"/>
    </source>
</evidence>
<gene>
    <name evidence="5" type="ORF">METZ01_LOCUS100986</name>
</gene>
<dbReference type="Gene3D" id="1.10.443.10">
    <property type="entry name" value="Intergrase catalytic core"/>
    <property type="match status" value="1"/>
</dbReference>
<sequence length="523" mass="60213">MATNLDELFQLIRQGTDLISPEQLSLIVNELHRTKTKTLLVEALEEFQDRTEEEVEWESFRAREFKKEVENDLRVSHYGADIKAEVRNLINERDLDVSPDSPLFKQLCRAVLQAWVLHYEDAALIVKGHLDDPRLYGTGSNIEEIKAPKASGKGVLIFKDSIETYLAEYKRNWTDKHYSSQQAKLNHFLDFIGEGDRNKGEQVALQDVSSSDVRSYKELLQRTPSNASKRHPNKTVFEVAETADSDRNPRLSATSITKYIQCLSSFYTWAMKELDFEGKNPFLGRGVSSASATSKRAERNPFSRQQLKTLFSSPIFYGCKSLASCYKEGGLIPNDSNKYWVPLIGFYSGMRQQEILQLYLEDVYEKDGIWVMDINKNHPDKKLKTPQSKRVVPIHRDLITLGLIDLKNQRSHPEESQRLFSDALMSSDGTYSSTFSKWFSRYLKNTDVKTEKTSFHSFRHNIKDLFRNAGESDEISESFVGRTTGTTGERYGSGYRIERLDTALHQLQFDEFIDVQRLKSRQQ</sequence>
<dbReference type="PROSITE" id="PS51898">
    <property type="entry name" value="TYR_RECOMBINASE"/>
    <property type="match status" value="1"/>
</dbReference>
<feature type="domain" description="Tyr recombinase" evidence="3">
    <location>
        <begin position="297"/>
        <end position="505"/>
    </location>
</feature>
<dbReference type="Gene3D" id="1.10.150.130">
    <property type="match status" value="1"/>
</dbReference>
<dbReference type="InterPro" id="IPR011010">
    <property type="entry name" value="DNA_brk_join_enz"/>
</dbReference>